<dbReference type="PANTHER" id="PTHR31964">
    <property type="entry name" value="ADENINE NUCLEOTIDE ALPHA HYDROLASES-LIKE SUPERFAMILY PROTEIN"/>
    <property type="match status" value="1"/>
</dbReference>
<dbReference type="PRINTS" id="PR01438">
    <property type="entry name" value="UNVRSLSTRESS"/>
</dbReference>
<evidence type="ECO:0000259" key="1">
    <source>
        <dbReference type="Pfam" id="PF00582"/>
    </source>
</evidence>
<reference evidence="2" key="1">
    <citation type="journal article" date="2021" name="Nat. Commun.">
        <title>Genomic analyses provide insights into spinach domestication and the genetic basis of agronomic traits.</title>
        <authorList>
            <person name="Cai X."/>
            <person name="Sun X."/>
            <person name="Xu C."/>
            <person name="Sun H."/>
            <person name="Wang X."/>
            <person name="Ge C."/>
            <person name="Zhang Z."/>
            <person name="Wang Q."/>
            <person name="Fei Z."/>
            <person name="Jiao C."/>
            <person name="Wang Q."/>
        </authorList>
    </citation>
    <scope>NUCLEOTIDE SEQUENCE [LARGE SCALE GENOMIC DNA]</scope>
    <source>
        <strain evidence="2">cv. Varoflay</strain>
    </source>
</reference>
<organism evidence="2 3">
    <name type="scientific">Spinacia oleracea</name>
    <name type="common">Spinach</name>
    <dbReference type="NCBI Taxonomy" id="3562"/>
    <lineage>
        <taxon>Eukaryota</taxon>
        <taxon>Viridiplantae</taxon>
        <taxon>Streptophyta</taxon>
        <taxon>Embryophyta</taxon>
        <taxon>Tracheophyta</taxon>
        <taxon>Spermatophyta</taxon>
        <taxon>Magnoliopsida</taxon>
        <taxon>eudicotyledons</taxon>
        <taxon>Gunneridae</taxon>
        <taxon>Pentapetalae</taxon>
        <taxon>Caryophyllales</taxon>
        <taxon>Chenopodiaceae</taxon>
        <taxon>Chenopodioideae</taxon>
        <taxon>Anserineae</taxon>
        <taxon>Spinacia</taxon>
    </lineage>
</organism>
<dbReference type="InterPro" id="IPR006016">
    <property type="entry name" value="UspA"/>
</dbReference>
<evidence type="ECO:0000313" key="3">
    <source>
        <dbReference type="RefSeq" id="XP_021859057.1"/>
    </source>
</evidence>
<dbReference type="OrthoDB" id="843225at2759"/>
<protein>
    <submittedName>
        <fullName evidence="3">Universal stress protein A-like protein</fullName>
    </submittedName>
</protein>
<feature type="domain" description="UspA" evidence="1">
    <location>
        <begin position="45"/>
        <end position="209"/>
    </location>
</feature>
<sequence length="216" mass="23322">MEQTITPAREVVVGSGADSGRVVQQEEQAPLVVGRGITTEEQKMKVMVALDDSDGSFYSLNWALTNLLKPKSIAPNNNTSTPNEEEGCMVYLVHVQHPFTNYVYPAGAGLHTASFAASSVVESVKKAQAEISATILERAISICKQNMVRAETLIFEGDPKDEICKAIEQIHVDMLVIGSRGLGGIKRAFLGSVSDYCAHHASCPVLIVKPPKNIIK</sequence>
<gene>
    <name evidence="3" type="primary">LOC110798196</name>
</gene>
<dbReference type="InterPro" id="IPR006015">
    <property type="entry name" value="Universal_stress_UspA"/>
</dbReference>
<dbReference type="RefSeq" id="XP_021859057.1">
    <property type="nucleotide sequence ID" value="XM_022003365.2"/>
</dbReference>
<dbReference type="GeneID" id="110798196"/>
<evidence type="ECO:0000313" key="2">
    <source>
        <dbReference type="Proteomes" id="UP000813463"/>
    </source>
</evidence>
<dbReference type="Gene3D" id="3.40.50.620">
    <property type="entry name" value="HUPs"/>
    <property type="match status" value="1"/>
</dbReference>
<accession>A0A9R0J0M2</accession>
<dbReference type="SUPFAM" id="SSF52402">
    <property type="entry name" value="Adenine nucleotide alpha hydrolases-like"/>
    <property type="match status" value="1"/>
</dbReference>
<dbReference type="CDD" id="cd23659">
    <property type="entry name" value="USP_At3g01520-like"/>
    <property type="match status" value="1"/>
</dbReference>
<dbReference type="Pfam" id="PF00582">
    <property type="entry name" value="Usp"/>
    <property type="match status" value="1"/>
</dbReference>
<dbReference type="KEGG" id="soe:110798196"/>
<name>A0A9R0J0M2_SPIOL</name>
<dbReference type="AlphaFoldDB" id="A0A9R0J0M2"/>
<dbReference type="PANTHER" id="PTHR31964:SF124">
    <property type="entry name" value="ADENINE NUCLEOTIDE ALPHA HYDROLASES-LIKE SUPERFAMILY PROTEIN"/>
    <property type="match status" value="1"/>
</dbReference>
<reference evidence="3" key="2">
    <citation type="submission" date="2025-08" db="UniProtKB">
        <authorList>
            <consortium name="RefSeq"/>
        </authorList>
    </citation>
    <scope>IDENTIFICATION</scope>
    <source>
        <tissue evidence="3">Leaf</tissue>
    </source>
</reference>
<dbReference type="InterPro" id="IPR014729">
    <property type="entry name" value="Rossmann-like_a/b/a_fold"/>
</dbReference>
<dbReference type="Proteomes" id="UP000813463">
    <property type="component" value="Chromosome 6"/>
</dbReference>
<keyword evidence="2" id="KW-1185">Reference proteome</keyword>
<proteinExistence type="predicted"/>